<dbReference type="PANTHER" id="PTHR43777">
    <property type="entry name" value="MOLYBDENUM COFACTOR CYTIDYLYLTRANSFERASE"/>
    <property type="match status" value="1"/>
</dbReference>
<evidence type="ECO:0000259" key="2">
    <source>
        <dbReference type="Pfam" id="PF12804"/>
    </source>
</evidence>
<sequence>MQTHILILAAGASSRMRGGDKCLEPVAGEALLRRLARLGLGAGCAVTVALPPDRPARDAALDGLAVTRVTVADAAKGMAASLVAGVSALPPDAAVLLVLADLPMLDAADLATLLAEAAAHPDAILRGADAGGAAGHPVLFPADLRGELLALTGDEGARSVLRRHAGRVRLVPLPAGHATTDLDTPEDWAAWRKAGSGAGKDR</sequence>
<evidence type="ECO:0000313" key="4">
    <source>
        <dbReference type="Proteomes" id="UP000555411"/>
    </source>
</evidence>
<dbReference type="Gene3D" id="3.90.550.10">
    <property type="entry name" value="Spore Coat Polysaccharide Biosynthesis Protein SpsA, Chain A"/>
    <property type="match status" value="1"/>
</dbReference>
<keyword evidence="3" id="KW-0808">Transferase</keyword>
<evidence type="ECO:0000256" key="1">
    <source>
        <dbReference type="ARBA" id="ARBA00022842"/>
    </source>
</evidence>
<dbReference type="EMBL" id="JACLQD010000002">
    <property type="protein sequence ID" value="MBC2835361.1"/>
    <property type="molecule type" value="Genomic_DNA"/>
</dbReference>
<dbReference type="GO" id="GO:0016779">
    <property type="term" value="F:nucleotidyltransferase activity"/>
    <property type="evidence" value="ECO:0007669"/>
    <property type="project" value="UniProtKB-ARBA"/>
</dbReference>
<keyword evidence="1" id="KW-0460">Magnesium</keyword>
<gene>
    <name evidence="3" type="ORF">H7F16_07565</name>
</gene>
<feature type="domain" description="MobA-like NTP transferase" evidence="2">
    <location>
        <begin position="6"/>
        <end position="164"/>
    </location>
</feature>
<dbReference type="AlphaFoldDB" id="A0A842I6Z5"/>
<dbReference type="CDD" id="cd04182">
    <property type="entry name" value="GT_2_like_f"/>
    <property type="match status" value="1"/>
</dbReference>
<dbReference type="InterPro" id="IPR025877">
    <property type="entry name" value="MobA-like_NTP_Trfase"/>
</dbReference>
<name>A0A842I6Z5_9RHOB</name>
<dbReference type="Proteomes" id="UP000555411">
    <property type="component" value="Unassembled WGS sequence"/>
</dbReference>
<protein>
    <submittedName>
        <fullName evidence="3">Nucleotidyltransferase family protein</fullName>
    </submittedName>
</protein>
<dbReference type="InterPro" id="IPR029044">
    <property type="entry name" value="Nucleotide-diphossugar_trans"/>
</dbReference>
<evidence type="ECO:0000313" key="3">
    <source>
        <dbReference type="EMBL" id="MBC2835361.1"/>
    </source>
</evidence>
<comment type="caution">
    <text evidence="3">The sequence shown here is derived from an EMBL/GenBank/DDBJ whole genome shotgun (WGS) entry which is preliminary data.</text>
</comment>
<reference evidence="3 4" key="1">
    <citation type="journal article" date="2017" name="Int. J. Syst. Evol. Microbiol.">
        <title>Gemmobacter straminiformis sp. nov., isolated from an artificial fountain.</title>
        <authorList>
            <person name="Kang J.Y."/>
            <person name="Kim M.J."/>
            <person name="Chun J."/>
            <person name="Son K.P."/>
            <person name="Jahng K.Y."/>
        </authorList>
    </citation>
    <scope>NUCLEOTIDE SEQUENCE [LARGE SCALE GENOMIC DNA]</scope>
    <source>
        <strain evidence="3 4">CAM-8</strain>
    </source>
</reference>
<organism evidence="3 4">
    <name type="scientific">Paragemmobacter straminiformis</name>
    <dbReference type="NCBI Taxonomy" id="2045119"/>
    <lineage>
        <taxon>Bacteria</taxon>
        <taxon>Pseudomonadati</taxon>
        <taxon>Pseudomonadota</taxon>
        <taxon>Alphaproteobacteria</taxon>
        <taxon>Rhodobacterales</taxon>
        <taxon>Paracoccaceae</taxon>
        <taxon>Paragemmobacter</taxon>
    </lineage>
</organism>
<dbReference type="SUPFAM" id="SSF53448">
    <property type="entry name" value="Nucleotide-diphospho-sugar transferases"/>
    <property type="match status" value="1"/>
</dbReference>
<keyword evidence="4" id="KW-1185">Reference proteome</keyword>
<accession>A0A842I6Z5</accession>
<dbReference type="PANTHER" id="PTHR43777:SF1">
    <property type="entry name" value="MOLYBDENUM COFACTOR CYTIDYLYLTRANSFERASE"/>
    <property type="match status" value="1"/>
</dbReference>
<dbReference type="Pfam" id="PF12804">
    <property type="entry name" value="NTP_transf_3"/>
    <property type="match status" value="1"/>
</dbReference>
<proteinExistence type="predicted"/>
<dbReference type="RefSeq" id="WP_185796970.1">
    <property type="nucleotide sequence ID" value="NZ_JACLQD010000002.1"/>
</dbReference>